<feature type="transmembrane region" description="Helical" evidence="8">
    <location>
        <begin position="118"/>
        <end position="139"/>
    </location>
</feature>
<evidence type="ECO:0000256" key="3">
    <source>
        <dbReference type="ARBA" id="ARBA00022670"/>
    </source>
</evidence>
<evidence type="ECO:0000256" key="4">
    <source>
        <dbReference type="ARBA" id="ARBA00022692"/>
    </source>
</evidence>
<keyword evidence="3" id="KW-0645">Protease</keyword>
<feature type="transmembrane region" description="Helical" evidence="8">
    <location>
        <begin position="29"/>
        <end position="50"/>
    </location>
</feature>
<keyword evidence="10" id="KW-1185">Reference proteome</keyword>
<evidence type="ECO:0000256" key="2">
    <source>
        <dbReference type="ARBA" id="ARBA00022475"/>
    </source>
</evidence>
<dbReference type="InterPro" id="IPR026392">
    <property type="entry name" value="Exo/Archaeosortase_dom"/>
</dbReference>
<protein>
    <submittedName>
        <fullName evidence="9">Exosortase J</fullName>
    </submittedName>
</protein>
<name>A0A7W8IJE2_9BACT</name>
<keyword evidence="2" id="KW-1003">Cell membrane</keyword>
<organism evidence="9 10">
    <name type="scientific">Tunturiibacter empetritectus</name>
    <dbReference type="NCBI Taxonomy" id="3069691"/>
    <lineage>
        <taxon>Bacteria</taxon>
        <taxon>Pseudomonadati</taxon>
        <taxon>Acidobacteriota</taxon>
        <taxon>Terriglobia</taxon>
        <taxon>Terriglobales</taxon>
        <taxon>Acidobacteriaceae</taxon>
        <taxon>Tunturiibacter</taxon>
    </lineage>
</organism>
<evidence type="ECO:0000256" key="8">
    <source>
        <dbReference type="SAM" id="Phobius"/>
    </source>
</evidence>
<feature type="transmembrane region" description="Helical" evidence="8">
    <location>
        <begin position="330"/>
        <end position="349"/>
    </location>
</feature>
<feature type="transmembrane region" description="Helical" evidence="8">
    <location>
        <begin position="56"/>
        <end position="76"/>
    </location>
</feature>
<evidence type="ECO:0000313" key="9">
    <source>
        <dbReference type="EMBL" id="MBB5318213.1"/>
    </source>
</evidence>
<keyword evidence="7 8" id="KW-0472">Membrane</keyword>
<comment type="caution">
    <text evidence="9">The sequence shown here is derived from an EMBL/GenBank/DDBJ whole genome shotgun (WGS) entry which is preliminary data.</text>
</comment>
<dbReference type="GO" id="GO:0005886">
    <property type="term" value="C:plasma membrane"/>
    <property type="evidence" value="ECO:0007669"/>
    <property type="project" value="UniProtKB-SubCell"/>
</dbReference>
<feature type="transmembrane region" description="Helical" evidence="8">
    <location>
        <begin position="204"/>
        <end position="228"/>
    </location>
</feature>
<dbReference type="Pfam" id="PF09721">
    <property type="entry name" value="Exosortase_EpsH"/>
    <property type="match status" value="1"/>
</dbReference>
<accession>A0A7W8IJE2</accession>
<sequence>MSTLPATAEVSPLRSAGAAGLSLPRAAGFAAIVAVFGLSTIFSTVSALWNLWTTDALKSIGMFIPLVSFVLVLRAWRSIGWEMEGSWWGLVVLVVTAVVVHIRDQAVLVFVFSPKWSIYIPPHSLVAFAYGAGVVLLFGGRRLFRASLFPLILLWFVNPIPHIFNVFVDLPLQRASAHVARAFAIALGQPLSPDQLRLMFTPEFGMFIAPGCNGIRGAVTMGFIALIAGYVYRFRWYAHAAVVAGAVLLGYVFNFARLCILVLYYIVALHVPSLRSKAEMGDYVIGACLFLLSTFLLFHVVRRLSESPGQIKPSSLTSSSSAGAVAGRSFYLRFAGMLALVLVSCYGVARGYVGTHSGSAAAQRKADQNAPGQFPERIGSYTLTRTWNENLFTGPLIYHWAEYAPADGGAHVSIGISPVMGSHDTLICHSARGEDPIWRDQLSMPTANGPIGFSGSFFNDGATQYLEATTICNSGSCGEYSSDRTHFGFVYSKPTSQSLLSQEAQRPIPILLKVETIDTTLPVEIARQQLTTDLRFFLGSVDLDGLTKPYRQ</sequence>
<evidence type="ECO:0000256" key="1">
    <source>
        <dbReference type="ARBA" id="ARBA00004651"/>
    </source>
</evidence>
<feature type="transmembrane region" description="Helical" evidence="8">
    <location>
        <begin position="283"/>
        <end position="301"/>
    </location>
</feature>
<keyword evidence="6 8" id="KW-1133">Transmembrane helix</keyword>
<dbReference type="EMBL" id="JACHDY010000004">
    <property type="protein sequence ID" value="MBB5318213.1"/>
    <property type="molecule type" value="Genomic_DNA"/>
</dbReference>
<dbReference type="NCBIfam" id="TIGR04199">
    <property type="entry name" value="exosort_xrtJ"/>
    <property type="match status" value="1"/>
</dbReference>
<keyword evidence="4 8" id="KW-0812">Transmembrane</keyword>
<dbReference type="AlphaFoldDB" id="A0A7W8IJE2"/>
<keyword evidence="5" id="KW-0378">Hydrolase</keyword>
<dbReference type="NCBIfam" id="TIGR04178">
    <property type="entry name" value="exo_archaeo"/>
    <property type="match status" value="1"/>
</dbReference>
<dbReference type="GO" id="GO:0006508">
    <property type="term" value="P:proteolysis"/>
    <property type="evidence" value="ECO:0007669"/>
    <property type="project" value="UniProtKB-KW"/>
</dbReference>
<feature type="transmembrane region" description="Helical" evidence="8">
    <location>
        <begin position="240"/>
        <end position="267"/>
    </location>
</feature>
<evidence type="ECO:0000256" key="7">
    <source>
        <dbReference type="ARBA" id="ARBA00023136"/>
    </source>
</evidence>
<evidence type="ECO:0000256" key="5">
    <source>
        <dbReference type="ARBA" id="ARBA00022801"/>
    </source>
</evidence>
<evidence type="ECO:0000256" key="6">
    <source>
        <dbReference type="ARBA" id="ARBA00022989"/>
    </source>
</evidence>
<feature type="transmembrane region" description="Helical" evidence="8">
    <location>
        <begin position="146"/>
        <end position="164"/>
    </location>
</feature>
<dbReference type="GO" id="GO:0008233">
    <property type="term" value="F:peptidase activity"/>
    <property type="evidence" value="ECO:0007669"/>
    <property type="project" value="UniProtKB-KW"/>
</dbReference>
<proteinExistence type="predicted"/>
<dbReference type="InterPro" id="IPR026478">
    <property type="entry name" value="Exosortase_J"/>
</dbReference>
<evidence type="ECO:0000313" key="10">
    <source>
        <dbReference type="Proteomes" id="UP000568106"/>
    </source>
</evidence>
<comment type="subcellular location">
    <subcellularLocation>
        <location evidence="1">Cell membrane</location>
        <topology evidence="1">Multi-pass membrane protein</topology>
    </subcellularLocation>
</comment>
<gene>
    <name evidence="9" type="ORF">HDF09_002910</name>
</gene>
<dbReference type="InterPro" id="IPR019127">
    <property type="entry name" value="Exosortase"/>
</dbReference>
<feature type="transmembrane region" description="Helical" evidence="8">
    <location>
        <begin position="88"/>
        <end position="112"/>
    </location>
</feature>
<dbReference type="Proteomes" id="UP000568106">
    <property type="component" value="Unassembled WGS sequence"/>
</dbReference>
<reference evidence="9" key="1">
    <citation type="submission" date="2020-08" db="EMBL/GenBank/DDBJ databases">
        <title>Genomic Encyclopedia of Type Strains, Phase IV (KMG-V): Genome sequencing to study the core and pangenomes of soil and plant-associated prokaryotes.</title>
        <authorList>
            <person name="Whitman W."/>
        </authorList>
    </citation>
    <scope>NUCLEOTIDE SEQUENCE [LARGE SCALE GENOMIC DNA]</scope>
    <source>
        <strain evidence="9">M8UP27</strain>
    </source>
</reference>